<evidence type="ECO:0000256" key="1">
    <source>
        <dbReference type="SAM" id="MobiDB-lite"/>
    </source>
</evidence>
<evidence type="ECO:0000313" key="2">
    <source>
        <dbReference type="EMBL" id="CFE36302.1"/>
    </source>
</evidence>
<evidence type="ECO:0000313" key="3">
    <source>
        <dbReference type="Proteomes" id="UP000048289"/>
    </source>
</evidence>
<feature type="compositionally biased region" description="Low complexity" evidence="1">
    <location>
        <begin position="93"/>
        <end position="115"/>
    </location>
</feature>
<dbReference type="EMBL" id="CFOE01000034">
    <property type="protein sequence ID" value="CFE36302.1"/>
    <property type="molecule type" value="Genomic_DNA"/>
</dbReference>
<organism evidence="2 3">
    <name type="scientific">Mycobacterium tuberculosis</name>
    <dbReference type="NCBI Taxonomy" id="1773"/>
    <lineage>
        <taxon>Bacteria</taxon>
        <taxon>Bacillati</taxon>
        <taxon>Actinomycetota</taxon>
        <taxon>Actinomycetes</taxon>
        <taxon>Mycobacteriales</taxon>
        <taxon>Mycobacteriaceae</taxon>
        <taxon>Mycobacterium</taxon>
        <taxon>Mycobacterium tuberculosis complex</taxon>
    </lineage>
</organism>
<protein>
    <submittedName>
        <fullName evidence="2">Uncharacterized protein</fullName>
    </submittedName>
</protein>
<proteinExistence type="predicted"/>
<feature type="region of interest" description="Disordered" evidence="1">
    <location>
        <begin position="1"/>
        <end position="115"/>
    </location>
</feature>
<sequence>MWRGSWPPRLPERWQRAAAVSTARTRRSARDPGPDGGASPPSTSTSRSPNFLEVWPGRARCRVRRSWRSDTGSTPPIGPVSRSSARTAGSADNGPPTAGGATGTPAAARARGNRTARGTDLTITAICDQGTPSIRCARRSASAIIAASACAEPARRTVTDPTSVPVPSIRRPTLRPGSRRAMPVTARATAGAHR</sequence>
<dbReference type="AlphaFoldDB" id="A0A654T543"/>
<dbReference type="Proteomes" id="UP000048289">
    <property type="component" value="Unassembled WGS sequence"/>
</dbReference>
<feature type="region of interest" description="Disordered" evidence="1">
    <location>
        <begin position="155"/>
        <end position="194"/>
    </location>
</feature>
<reference evidence="2 3" key="1">
    <citation type="submission" date="2015-03" db="EMBL/GenBank/DDBJ databases">
        <authorList>
            <consortium name="Pathogen Informatics"/>
        </authorList>
    </citation>
    <scope>NUCLEOTIDE SEQUENCE [LARGE SCALE GENOMIC DNA]</scope>
    <source>
        <strain evidence="2 3">G09901357</strain>
    </source>
</reference>
<name>A0A654T543_MYCTX</name>
<gene>
    <name evidence="2" type="ORF">ERS007681_00494</name>
</gene>
<accession>A0A654T543</accession>
<feature type="compositionally biased region" description="Low complexity" evidence="1">
    <location>
        <begin position="37"/>
        <end position="49"/>
    </location>
</feature>